<dbReference type="Proteomes" id="UP000614272">
    <property type="component" value="Unassembled WGS sequence"/>
</dbReference>
<evidence type="ECO:0000313" key="1">
    <source>
        <dbReference type="EMBL" id="GGD54305.1"/>
    </source>
</evidence>
<protein>
    <recommendedName>
        <fullName evidence="3">Prevent-host-death protein</fullName>
    </recommendedName>
</protein>
<proteinExistence type="predicted"/>
<evidence type="ECO:0008006" key="3">
    <source>
        <dbReference type="Google" id="ProtNLM"/>
    </source>
</evidence>
<dbReference type="RefSeq" id="WP_099033059.1">
    <property type="nucleotide sequence ID" value="NZ_BMGJ01000002.1"/>
</dbReference>
<dbReference type="EMBL" id="BMGJ01000002">
    <property type="protein sequence ID" value="GGD54305.1"/>
    <property type="molecule type" value="Genomic_DNA"/>
</dbReference>
<sequence length="78" mass="8897">MDQEFVSKSQFKARALEFFRQVEASGGSIVVTDKGQPTVEIRRYRADNRTPLARLRGSVVEFKQPLEPVAEEDWDVLA</sequence>
<gene>
    <name evidence="1" type="ORF">GCM10011357_07520</name>
</gene>
<keyword evidence="2" id="KW-1185">Reference proteome</keyword>
<comment type="caution">
    <text evidence="1">The sequence shown here is derived from an EMBL/GenBank/DDBJ whole genome shotgun (WGS) entry which is preliminary data.</text>
</comment>
<reference evidence="2" key="1">
    <citation type="journal article" date="2019" name="Int. J. Syst. Evol. Microbiol.">
        <title>The Global Catalogue of Microorganisms (GCM) 10K type strain sequencing project: providing services to taxonomists for standard genome sequencing and annotation.</title>
        <authorList>
            <consortium name="The Broad Institute Genomics Platform"/>
            <consortium name="The Broad Institute Genome Sequencing Center for Infectious Disease"/>
            <person name="Wu L."/>
            <person name="Ma J."/>
        </authorList>
    </citation>
    <scope>NUCLEOTIDE SEQUENCE [LARGE SCALE GENOMIC DNA]</scope>
    <source>
        <strain evidence="2">CGMCC 1.12923</strain>
    </source>
</reference>
<evidence type="ECO:0000313" key="2">
    <source>
        <dbReference type="Proteomes" id="UP000614272"/>
    </source>
</evidence>
<accession>A0ABQ1R2R9</accession>
<organism evidence="1 2">
    <name type="scientific">Lacimicrobium alkaliphilum</name>
    <dbReference type="NCBI Taxonomy" id="1526571"/>
    <lineage>
        <taxon>Bacteria</taxon>
        <taxon>Pseudomonadati</taxon>
        <taxon>Pseudomonadota</taxon>
        <taxon>Gammaproteobacteria</taxon>
        <taxon>Alteromonadales</taxon>
        <taxon>Alteromonadaceae</taxon>
        <taxon>Lacimicrobium</taxon>
    </lineage>
</organism>
<name>A0ABQ1R2R9_9ALTE</name>